<dbReference type="Pfam" id="PF00056">
    <property type="entry name" value="Ldh_1_N"/>
    <property type="match status" value="1"/>
</dbReference>
<dbReference type="Proteomes" id="UP000543642">
    <property type="component" value="Unassembled WGS sequence"/>
</dbReference>
<feature type="binding site" evidence="7 9">
    <location>
        <position position="46"/>
    </location>
    <ligand>
        <name>NAD(+)</name>
        <dbReference type="ChEBI" id="CHEBI:57540"/>
    </ligand>
</feature>
<proteinExistence type="inferred from homology"/>
<evidence type="ECO:0000256" key="6">
    <source>
        <dbReference type="ARBA" id="ARBA00049258"/>
    </source>
</evidence>
<dbReference type="InterPro" id="IPR022383">
    <property type="entry name" value="Lactate/malate_DH_C"/>
</dbReference>
<dbReference type="InterPro" id="IPR015955">
    <property type="entry name" value="Lactate_DH/Glyco_Ohase_4_C"/>
</dbReference>
<keyword evidence="7" id="KW-0597">Phosphoprotein</keyword>
<dbReference type="PANTHER" id="PTHR43128">
    <property type="entry name" value="L-2-HYDROXYCARBOXYLATE DEHYDROGENASE (NAD(P)(+))"/>
    <property type="match status" value="1"/>
</dbReference>
<comment type="pathway">
    <text evidence="1 7">Fermentation; pyruvate fermentation to lactate; (S)-lactate from pyruvate: step 1/1.</text>
</comment>
<feature type="binding site" evidence="7">
    <location>
        <position position="99"/>
    </location>
    <ligand>
        <name>substrate</name>
    </ligand>
</feature>
<dbReference type="InterPro" id="IPR001236">
    <property type="entry name" value="Lactate/malate_DH_N"/>
</dbReference>
<feature type="binding site" evidence="7">
    <location>
        <begin position="131"/>
        <end position="134"/>
    </location>
    <ligand>
        <name>substrate</name>
    </ligand>
</feature>
<dbReference type="EC" id="1.1.1.27" evidence="3 7"/>
<comment type="caution">
    <text evidence="12">The sequence shown here is derived from an EMBL/GenBank/DDBJ whole genome shotgun (WGS) entry which is preliminary data.</text>
</comment>
<evidence type="ECO:0000256" key="7">
    <source>
        <dbReference type="HAMAP-Rule" id="MF_00488"/>
    </source>
</evidence>
<feature type="binding site" evidence="7">
    <location>
        <position position="93"/>
    </location>
    <ligand>
        <name>substrate</name>
    </ligand>
</feature>
<feature type="binding site" evidence="7">
    <location>
        <position position="51"/>
    </location>
    <ligand>
        <name>NAD(+)</name>
        <dbReference type="ChEBI" id="CHEBI:57540"/>
    </ligand>
</feature>
<accession>A0A7W8HAP9</accession>
<dbReference type="InterPro" id="IPR011304">
    <property type="entry name" value="L-lactate_DH"/>
</dbReference>
<gene>
    <name evidence="7" type="primary">ldh</name>
    <name evidence="12" type="ORF">HNP82_002071</name>
</gene>
<feature type="binding site" evidence="7 9">
    <location>
        <begin position="129"/>
        <end position="131"/>
    </location>
    <ligand>
        <name>NAD(+)</name>
        <dbReference type="ChEBI" id="CHEBI:57540"/>
    </ligand>
</feature>
<feature type="binding site" evidence="7">
    <location>
        <position position="25"/>
    </location>
    <ligand>
        <name>NAD(+)</name>
        <dbReference type="ChEBI" id="CHEBI:57540"/>
    </ligand>
</feature>
<evidence type="ECO:0000256" key="3">
    <source>
        <dbReference type="ARBA" id="ARBA00012967"/>
    </source>
</evidence>
<feature type="binding site" evidence="7">
    <location>
        <position position="112"/>
    </location>
    <ligand>
        <name>NAD(+)</name>
        <dbReference type="ChEBI" id="CHEBI:57540"/>
    </ligand>
</feature>
<dbReference type="PRINTS" id="PR00086">
    <property type="entry name" value="LLDHDRGNASE"/>
</dbReference>
<feature type="binding site" evidence="9">
    <location>
        <position position="106"/>
    </location>
    <ligand>
        <name>NAD(+)</name>
        <dbReference type="ChEBI" id="CHEBI:57540"/>
    </ligand>
</feature>
<comment type="subunit">
    <text evidence="7">Homotetramer.</text>
</comment>
<evidence type="ECO:0000259" key="10">
    <source>
        <dbReference type="Pfam" id="PF00056"/>
    </source>
</evidence>
<dbReference type="EMBL" id="JACHFW010000007">
    <property type="protein sequence ID" value="MBB5264932.1"/>
    <property type="molecule type" value="Genomic_DNA"/>
</dbReference>
<dbReference type="SUPFAM" id="SSF51735">
    <property type="entry name" value="NAD(P)-binding Rossmann-fold domains"/>
    <property type="match status" value="1"/>
</dbReference>
<feature type="modified residue" description="Phosphotyrosine" evidence="7">
    <location>
        <position position="232"/>
    </location>
</feature>
<feature type="binding site" evidence="9">
    <location>
        <begin position="21"/>
        <end position="26"/>
    </location>
    <ligand>
        <name>NAD(+)</name>
        <dbReference type="ChEBI" id="CHEBI:57540"/>
    </ligand>
</feature>
<keyword evidence="7" id="KW-0963">Cytoplasm</keyword>
<dbReference type="AlphaFoldDB" id="A0A7W8HAP9"/>
<feature type="binding site" evidence="7">
    <location>
        <begin position="90"/>
        <end position="91"/>
    </location>
    <ligand>
        <name>NAD(+)</name>
        <dbReference type="ChEBI" id="CHEBI:57540"/>
    </ligand>
</feature>
<feature type="binding site" evidence="7">
    <location>
        <position position="76"/>
    </location>
    <ligand>
        <name>NAD(+)</name>
        <dbReference type="ChEBI" id="CHEBI:57540"/>
    </ligand>
</feature>
<dbReference type="NCBIfam" id="NF000824">
    <property type="entry name" value="PRK00066.1"/>
    <property type="match status" value="1"/>
</dbReference>
<dbReference type="PANTHER" id="PTHR43128:SF16">
    <property type="entry name" value="L-LACTATE DEHYDROGENASE"/>
    <property type="match status" value="1"/>
</dbReference>
<feature type="binding site" evidence="7">
    <location>
        <position position="241"/>
    </location>
    <ligand>
        <name>substrate</name>
    </ligand>
</feature>
<dbReference type="InterPro" id="IPR018177">
    <property type="entry name" value="L-lactate_DH_AS"/>
</dbReference>
<feature type="binding site" evidence="7">
    <location>
        <begin position="159"/>
        <end position="162"/>
    </location>
    <ligand>
        <name>substrate</name>
    </ligand>
</feature>
<name>A0A7W8HAP9_9FIRM</name>
<feature type="binding site" evidence="7">
    <location>
        <position position="179"/>
    </location>
    <ligand>
        <name>beta-D-fructose 1,6-bisphosphate</name>
        <dbReference type="ChEBI" id="CHEBI:32966"/>
        <note>allosteric activator</note>
    </ligand>
</feature>
<keyword evidence="5 7" id="KW-0520">NAD</keyword>
<feature type="domain" description="Lactate/malate dehydrogenase N-terminal" evidence="10">
    <location>
        <begin position="16"/>
        <end position="153"/>
    </location>
</feature>
<dbReference type="Pfam" id="PF02866">
    <property type="entry name" value="Ldh_1_C"/>
    <property type="match status" value="1"/>
</dbReference>
<comment type="similarity">
    <text evidence="2 7">Belongs to the LDH/MDH superfamily. LDH family.</text>
</comment>
<feature type="binding site" evidence="7">
    <location>
        <position position="164"/>
    </location>
    <ligand>
        <name>beta-D-fructose 1,6-bisphosphate</name>
        <dbReference type="ChEBI" id="CHEBI:32966"/>
        <note>allosteric activator</note>
    </ligand>
</feature>
<dbReference type="FunFam" id="3.40.50.720:FF:000018">
    <property type="entry name" value="Malate dehydrogenase"/>
    <property type="match status" value="1"/>
</dbReference>
<dbReference type="InterPro" id="IPR036291">
    <property type="entry name" value="NAD(P)-bd_dom_sf"/>
</dbReference>
<dbReference type="UniPathway" id="UPA00554">
    <property type="reaction ID" value="UER00611"/>
</dbReference>
<dbReference type="RefSeq" id="WP_183774057.1">
    <property type="nucleotide sequence ID" value="NZ_JACHFW010000007.1"/>
</dbReference>
<dbReference type="SUPFAM" id="SSF56327">
    <property type="entry name" value="LDH C-terminal domain-like"/>
    <property type="match status" value="1"/>
</dbReference>
<comment type="activity regulation">
    <text evidence="7">Allosterically activated by fructose 1,6-bisphosphate (FBP).</text>
</comment>
<dbReference type="PIRSF" id="PIRSF000102">
    <property type="entry name" value="Lac_mal_DH"/>
    <property type="match status" value="1"/>
</dbReference>
<comment type="subcellular location">
    <subcellularLocation>
        <location evidence="7">Cytoplasm</location>
    </subcellularLocation>
</comment>
<dbReference type="GO" id="GO:0006096">
    <property type="term" value="P:glycolytic process"/>
    <property type="evidence" value="ECO:0007669"/>
    <property type="project" value="UniProtKB-UniRule"/>
</dbReference>
<feature type="active site" description="Proton acceptor" evidence="7 8">
    <location>
        <position position="186"/>
    </location>
</feature>
<keyword evidence="13" id="KW-1185">Reference proteome</keyword>
<evidence type="ECO:0000256" key="9">
    <source>
        <dbReference type="PIRSR" id="PIRSR000102-3"/>
    </source>
</evidence>
<evidence type="ECO:0000256" key="8">
    <source>
        <dbReference type="PIRSR" id="PIRSR000102-1"/>
    </source>
</evidence>
<evidence type="ECO:0000313" key="13">
    <source>
        <dbReference type="Proteomes" id="UP000543642"/>
    </source>
</evidence>
<keyword evidence="4 7" id="KW-0560">Oxidoreductase</keyword>
<dbReference type="GO" id="GO:0005737">
    <property type="term" value="C:cytoplasm"/>
    <property type="evidence" value="ECO:0007669"/>
    <property type="project" value="UniProtKB-SubCell"/>
</dbReference>
<dbReference type="HAMAP" id="MF_00488">
    <property type="entry name" value="Lactate_dehydrog"/>
    <property type="match status" value="1"/>
</dbReference>
<feature type="domain" description="Lactate/malate dehydrogenase C-terminal" evidence="11">
    <location>
        <begin position="156"/>
        <end position="320"/>
    </location>
</feature>
<sequence>MGNLLYGKNSNLNIQKCGVIGCGAVGATSAHTLLGSGLFNEIVLLDINRKKAEGEAMDIGHGAPFVKPVNIYAGDYSDLSDAYLVIITAGANQMPGETRIDLAEKNVKIFKSIIPKIVEYNKDCILLIVSNPVDILTSVALKLSGFEPSRVIGSGTVLDTARFKYLLGEHLGVDSRNVHALIIGEHGDSEVAVYSSANISGVDLDEFCQTCNKCGDRESMHQIYEEVKNSAYEIIERKGATFYAIARVVKRIAQALIRDENAILTVSSLVEGHYGIHGVCLGLPSVVGREGVKWIIDTPLDENEEKQLTESAGKLREVLEGLNI</sequence>
<evidence type="ECO:0000259" key="11">
    <source>
        <dbReference type="Pfam" id="PF02866"/>
    </source>
</evidence>
<protein>
    <recommendedName>
        <fullName evidence="3 7">L-lactate dehydrogenase</fullName>
        <shortName evidence="7">L-LDH</shortName>
        <ecNumber evidence="3 7">1.1.1.27</ecNumber>
    </recommendedName>
</protein>
<dbReference type="InterPro" id="IPR001557">
    <property type="entry name" value="L-lactate/malate_DH"/>
</dbReference>
<evidence type="ECO:0000313" key="12">
    <source>
        <dbReference type="EMBL" id="MBB5264932.1"/>
    </source>
</evidence>
<evidence type="ECO:0000256" key="1">
    <source>
        <dbReference type="ARBA" id="ARBA00004843"/>
    </source>
</evidence>
<dbReference type="GO" id="GO:0006089">
    <property type="term" value="P:lactate metabolic process"/>
    <property type="evidence" value="ECO:0007669"/>
    <property type="project" value="TreeGrafter"/>
</dbReference>
<organism evidence="12 13">
    <name type="scientific">Catenibacillus scindens</name>
    <dbReference type="NCBI Taxonomy" id="673271"/>
    <lineage>
        <taxon>Bacteria</taxon>
        <taxon>Bacillati</taxon>
        <taxon>Bacillota</taxon>
        <taxon>Clostridia</taxon>
        <taxon>Lachnospirales</taxon>
        <taxon>Lachnospiraceae</taxon>
        <taxon>Catenibacillus</taxon>
    </lineage>
</organism>
<reference evidence="12 13" key="1">
    <citation type="submission" date="2020-08" db="EMBL/GenBank/DDBJ databases">
        <title>Genomic Encyclopedia of Type Strains, Phase IV (KMG-IV): sequencing the most valuable type-strain genomes for metagenomic binning, comparative biology and taxonomic classification.</title>
        <authorList>
            <person name="Goeker M."/>
        </authorList>
    </citation>
    <scope>NUCLEOTIDE SEQUENCE [LARGE SCALE GENOMIC DNA]</scope>
    <source>
        <strain evidence="12 13">DSM 106146</strain>
    </source>
</reference>
<feature type="binding site" evidence="7">
    <location>
        <position position="154"/>
    </location>
    <ligand>
        <name>NAD(+)</name>
        <dbReference type="ChEBI" id="CHEBI:57540"/>
    </ligand>
</feature>
<dbReference type="GO" id="GO:0004459">
    <property type="term" value="F:L-lactate dehydrogenase (NAD+) activity"/>
    <property type="evidence" value="ECO:0007669"/>
    <property type="project" value="UniProtKB-UniRule"/>
</dbReference>
<dbReference type="PROSITE" id="PS00064">
    <property type="entry name" value="L_LDH"/>
    <property type="match status" value="1"/>
</dbReference>
<evidence type="ECO:0000256" key="2">
    <source>
        <dbReference type="ARBA" id="ARBA00006054"/>
    </source>
</evidence>
<dbReference type="NCBIfam" id="TIGR01771">
    <property type="entry name" value="L-LDH-NAD"/>
    <property type="match status" value="1"/>
</dbReference>
<dbReference type="Gene3D" id="3.90.110.10">
    <property type="entry name" value="Lactate dehydrogenase/glycoside hydrolase, family 4, C-terminal"/>
    <property type="match status" value="1"/>
</dbReference>
<dbReference type="NCBIfam" id="NF004863">
    <property type="entry name" value="PRK06223.1"/>
    <property type="match status" value="1"/>
</dbReference>
<evidence type="ECO:0000256" key="4">
    <source>
        <dbReference type="ARBA" id="ARBA00023002"/>
    </source>
</evidence>
<evidence type="ECO:0000256" key="5">
    <source>
        <dbReference type="ARBA" id="ARBA00023027"/>
    </source>
</evidence>
<comment type="catalytic activity">
    <reaction evidence="6 7">
        <text>(S)-lactate + NAD(+) = pyruvate + NADH + H(+)</text>
        <dbReference type="Rhea" id="RHEA:23444"/>
        <dbReference type="ChEBI" id="CHEBI:15361"/>
        <dbReference type="ChEBI" id="CHEBI:15378"/>
        <dbReference type="ChEBI" id="CHEBI:16651"/>
        <dbReference type="ChEBI" id="CHEBI:57540"/>
        <dbReference type="ChEBI" id="CHEBI:57945"/>
        <dbReference type="EC" id="1.1.1.27"/>
    </reaction>
</comment>
<dbReference type="CDD" id="cd05292">
    <property type="entry name" value="LDH_2"/>
    <property type="match status" value="1"/>
</dbReference>
<dbReference type="Gene3D" id="3.40.50.720">
    <property type="entry name" value="NAD(P)-binding Rossmann-like Domain"/>
    <property type="match status" value="1"/>
</dbReference>
<comment type="function">
    <text evidence="7">Catalyzes the conversion of lactate to pyruvate.</text>
</comment>
<keyword evidence="7" id="KW-0021">Allosteric enzyme</keyword>